<protein>
    <submittedName>
        <fullName evidence="3">DUF402 domain-containing protein</fullName>
    </submittedName>
</protein>
<dbReference type="Gene3D" id="2.40.380.10">
    <property type="entry name" value="FomD-like"/>
    <property type="match status" value="1"/>
</dbReference>
<dbReference type="SUPFAM" id="SSF159234">
    <property type="entry name" value="FomD-like"/>
    <property type="match status" value="1"/>
</dbReference>
<comment type="caution">
    <text evidence="3">The sequence shown here is derived from an EMBL/GenBank/DDBJ whole genome shotgun (WGS) entry which is preliminary data.</text>
</comment>
<proteinExistence type="predicted"/>
<dbReference type="InterPro" id="IPR007295">
    <property type="entry name" value="DUF402"/>
</dbReference>
<dbReference type="Proteomes" id="UP001500307">
    <property type="component" value="Unassembled WGS sequence"/>
</dbReference>
<keyword evidence="1" id="KW-0378">Hydrolase</keyword>
<evidence type="ECO:0000313" key="4">
    <source>
        <dbReference type="Proteomes" id="UP001500307"/>
    </source>
</evidence>
<sequence>MVFESGQVITRRYLRGGRCTWAQPMRVLADDEQGLLLWHPAGSEFARLVDADGRTQHELTVDRMRDPKLTVLTWQDYDLLVLMPPKAAHSVWWFFQAGSFAGWYVNLEEPYVRRPDGVDTDDLVLDIVVTPQRQWEWKDADEFDGRIGHPLYFDQATAAEVRAEGDRLIKLIEAGEFPFDGAYTDFRPDPHWPALRLPADLA</sequence>
<accession>A0ABP8S6H1</accession>
<name>A0ABP8S6H1_9ACTN</name>
<dbReference type="InterPro" id="IPR050212">
    <property type="entry name" value="Ntdp-like"/>
</dbReference>
<gene>
    <name evidence="3" type="ORF">GCM10023176_00600</name>
</gene>
<dbReference type="PANTHER" id="PTHR39159">
    <property type="match status" value="1"/>
</dbReference>
<dbReference type="InterPro" id="IPR035930">
    <property type="entry name" value="FomD-like_sf"/>
</dbReference>
<evidence type="ECO:0000313" key="3">
    <source>
        <dbReference type="EMBL" id="GAA4561598.1"/>
    </source>
</evidence>
<dbReference type="PANTHER" id="PTHR39159:SF1">
    <property type="entry name" value="UPF0374 PROTEIN YGAC"/>
    <property type="match status" value="1"/>
</dbReference>
<reference evidence="4" key="1">
    <citation type="journal article" date="2019" name="Int. J. Syst. Evol. Microbiol.">
        <title>The Global Catalogue of Microorganisms (GCM) 10K type strain sequencing project: providing services to taxonomists for standard genome sequencing and annotation.</title>
        <authorList>
            <consortium name="The Broad Institute Genomics Platform"/>
            <consortium name="The Broad Institute Genome Sequencing Center for Infectious Disease"/>
            <person name="Wu L."/>
            <person name="Ma J."/>
        </authorList>
    </citation>
    <scope>NUCLEOTIDE SEQUENCE [LARGE SCALE GENOMIC DNA]</scope>
    <source>
        <strain evidence="4">JCM 3175</strain>
    </source>
</reference>
<dbReference type="Pfam" id="PF04167">
    <property type="entry name" value="DUF402"/>
    <property type="match status" value="1"/>
</dbReference>
<dbReference type="EMBL" id="BAABGU010000001">
    <property type="protein sequence ID" value="GAA4561598.1"/>
    <property type="molecule type" value="Genomic_DNA"/>
</dbReference>
<evidence type="ECO:0000256" key="1">
    <source>
        <dbReference type="ARBA" id="ARBA00022801"/>
    </source>
</evidence>
<feature type="domain" description="DUF402" evidence="2">
    <location>
        <begin position="56"/>
        <end position="177"/>
    </location>
</feature>
<dbReference type="RefSeq" id="WP_346115686.1">
    <property type="nucleotide sequence ID" value="NZ_BAABGU010000001.1"/>
</dbReference>
<organism evidence="3 4">
    <name type="scientific">Micromonospora coerulea</name>
    <dbReference type="NCBI Taxonomy" id="47856"/>
    <lineage>
        <taxon>Bacteria</taxon>
        <taxon>Bacillati</taxon>
        <taxon>Actinomycetota</taxon>
        <taxon>Actinomycetes</taxon>
        <taxon>Micromonosporales</taxon>
        <taxon>Micromonosporaceae</taxon>
        <taxon>Micromonospora</taxon>
    </lineage>
</organism>
<evidence type="ECO:0000259" key="2">
    <source>
        <dbReference type="Pfam" id="PF04167"/>
    </source>
</evidence>
<keyword evidence="4" id="KW-1185">Reference proteome</keyword>